<reference evidence="3" key="1">
    <citation type="journal article" date="2017" name="Genome Announc.">
        <title>Draft Genome Sequence of Terrimicrobium sacchariphilum NM-5T, a Facultative Anaerobic Soil Bacterium of the Class Spartobacteria.</title>
        <authorList>
            <person name="Qiu Y.L."/>
            <person name="Tourlousse D.M."/>
            <person name="Matsuura N."/>
            <person name="Ohashi A."/>
            <person name="Sekiguchi Y."/>
        </authorList>
    </citation>
    <scope>NUCLEOTIDE SEQUENCE [LARGE SCALE GENOMIC DNA]</scope>
    <source>
        <strain evidence="3">NM-5</strain>
    </source>
</reference>
<dbReference type="EMBL" id="BDCO01000002">
    <property type="protein sequence ID" value="GAT32489.1"/>
    <property type="molecule type" value="Genomic_DNA"/>
</dbReference>
<organism evidence="2 3">
    <name type="scientific">Terrimicrobium sacchariphilum</name>
    <dbReference type="NCBI Taxonomy" id="690879"/>
    <lineage>
        <taxon>Bacteria</taxon>
        <taxon>Pseudomonadati</taxon>
        <taxon>Verrucomicrobiota</taxon>
        <taxon>Terrimicrobiia</taxon>
        <taxon>Terrimicrobiales</taxon>
        <taxon>Terrimicrobiaceae</taxon>
        <taxon>Terrimicrobium</taxon>
    </lineage>
</organism>
<comment type="caution">
    <text evidence="2">The sequence shown here is derived from an EMBL/GenBank/DDBJ whole genome shotgun (WGS) entry which is preliminary data.</text>
</comment>
<feature type="chain" id="PRO_5007524470" evidence="1">
    <location>
        <begin position="20"/>
        <end position="158"/>
    </location>
</feature>
<dbReference type="AlphaFoldDB" id="A0A146G3T3"/>
<gene>
    <name evidence="2" type="ORF">TSACC_2888</name>
</gene>
<dbReference type="Proteomes" id="UP000076023">
    <property type="component" value="Unassembled WGS sequence"/>
</dbReference>
<proteinExistence type="predicted"/>
<keyword evidence="3" id="KW-1185">Reference proteome</keyword>
<sequence length="158" mass="17553">MRPLLALSLLLLPALSVHAQSDQPLIHRSILANAPQRTLPEMLPPGKYQLICSPAHPDLEKSFLAPWAQPAEVTYEGDLPSITVQGQTVPVYSRKNDITFTLPPASKGMFEFQTRVFSGGSPDSATTPYFKGRLQIISGWRGSTEEYIFSLRKQTEEK</sequence>
<dbReference type="RefSeq" id="WP_153811286.1">
    <property type="nucleotide sequence ID" value="NZ_BDCO01000002.1"/>
</dbReference>
<keyword evidence="1" id="KW-0732">Signal</keyword>
<dbReference type="InParanoid" id="A0A146G3T3"/>
<dbReference type="STRING" id="690879.TSACC_2888"/>
<name>A0A146G3T3_TERSA</name>
<protein>
    <submittedName>
        <fullName evidence="2">Uncharacterized protein</fullName>
    </submittedName>
</protein>
<evidence type="ECO:0000313" key="3">
    <source>
        <dbReference type="Proteomes" id="UP000076023"/>
    </source>
</evidence>
<accession>A0A146G3T3</accession>
<feature type="signal peptide" evidence="1">
    <location>
        <begin position="1"/>
        <end position="19"/>
    </location>
</feature>
<evidence type="ECO:0000313" key="2">
    <source>
        <dbReference type="EMBL" id="GAT32489.1"/>
    </source>
</evidence>
<evidence type="ECO:0000256" key="1">
    <source>
        <dbReference type="SAM" id="SignalP"/>
    </source>
</evidence>